<dbReference type="InterPro" id="IPR010618">
    <property type="entry name" value="RPF"/>
</dbReference>
<evidence type="ECO:0000259" key="5">
    <source>
        <dbReference type="Pfam" id="PF06737"/>
    </source>
</evidence>
<keyword evidence="7" id="KW-1185">Reference proteome</keyword>
<name>A0A9E6XXJ2_9ACTN</name>
<organism evidence="6 7">
    <name type="scientific">Capillimicrobium parvum</name>
    <dbReference type="NCBI Taxonomy" id="2884022"/>
    <lineage>
        <taxon>Bacteria</taxon>
        <taxon>Bacillati</taxon>
        <taxon>Actinomycetota</taxon>
        <taxon>Thermoleophilia</taxon>
        <taxon>Solirubrobacterales</taxon>
        <taxon>Capillimicrobiaceae</taxon>
        <taxon>Capillimicrobium</taxon>
    </lineage>
</organism>
<protein>
    <recommendedName>
        <fullName evidence="5">Resuscitation-promoting factor core lysozyme-like domain-containing protein</fullName>
    </recommendedName>
</protein>
<dbReference type="InterPro" id="IPR023346">
    <property type="entry name" value="Lysozyme-like_dom_sf"/>
</dbReference>
<comment type="similarity">
    <text evidence="1">Belongs to the transglycosylase family. Rpf subfamily.</text>
</comment>
<evidence type="ECO:0000256" key="2">
    <source>
        <dbReference type="ARBA" id="ARBA00022801"/>
    </source>
</evidence>
<keyword evidence="4" id="KW-0732">Signal</keyword>
<feature type="signal peptide" evidence="4">
    <location>
        <begin position="1"/>
        <end position="24"/>
    </location>
</feature>
<dbReference type="EMBL" id="CP087164">
    <property type="protein sequence ID" value="UGS36206.1"/>
    <property type="molecule type" value="Genomic_DNA"/>
</dbReference>
<keyword evidence="2" id="KW-0378">Hydrolase</keyword>
<dbReference type="Proteomes" id="UP001162834">
    <property type="component" value="Chromosome"/>
</dbReference>
<feature type="domain" description="Resuscitation-promoting factor core lysozyme-like" evidence="5">
    <location>
        <begin position="127"/>
        <end position="196"/>
    </location>
</feature>
<evidence type="ECO:0000256" key="4">
    <source>
        <dbReference type="SAM" id="SignalP"/>
    </source>
</evidence>
<feature type="region of interest" description="Disordered" evidence="3">
    <location>
        <begin position="104"/>
        <end position="124"/>
    </location>
</feature>
<reference evidence="6" key="1">
    <citation type="journal article" date="2022" name="Int. J. Syst. Evol. Microbiol.">
        <title>Pseudomonas aegrilactucae sp. nov. and Pseudomonas morbosilactucae sp. nov., pathogens causing bacterial rot of lettuce in Japan.</title>
        <authorList>
            <person name="Sawada H."/>
            <person name="Fujikawa T."/>
            <person name="Satou M."/>
        </authorList>
    </citation>
    <scope>NUCLEOTIDE SEQUENCE</scope>
    <source>
        <strain evidence="6">0166_1</strain>
    </source>
</reference>
<dbReference type="RefSeq" id="WP_259315879.1">
    <property type="nucleotide sequence ID" value="NZ_CP087164.1"/>
</dbReference>
<evidence type="ECO:0000256" key="1">
    <source>
        <dbReference type="ARBA" id="ARBA00010830"/>
    </source>
</evidence>
<accession>A0A9E6XXJ2</accession>
<dbReference type="SUPFAM" id="SSF53955">
    <property type="entry name" value="Lysozyme-like"/>
    <property type="match status" value="1"/>
</dbReference>
<dbReference type="Pfam" id="PF06737">
    <property type="entry name" value="Transglycosylas"/>
    <property type="match status" value="1"/>
</dbReference>
<dbReference type="AlphaFoldDB" id="A0A9E6XXJ2"/>
<dbReference type="GO" id="GO:0016787">
    <property type="term" value="F:hydrolase activity"/>
    <property type="evidence" value="ECO:0007669"/>
    <property type="project" value="UniProtKB-KW"/>
</dbReference>
<sequence length="198" mass="20412">MSTRALAALTAAAAAGTPTAIAFAADAGTPAPATPATAAARVAPDALTPRFAGERTLRQQMRSHVRDRLVAQYERTARRHDHKPKAAATTSWSNRRLRNAIHDLRRPPKPKPAPAPAAGGGGGPTGHLAAIAQCESGGDPRAIGGGGTYRGMYQFSYATWQAVGGSGDPAAASVAEQTRRAEILYAQAGPGQWPVCGQ</sequence>
<dbReference type="KEGG" id="sbae:DSM104329_02606"/>
<gene>
    <name evidence="6" type="ORF">DSM104329_02606</name>
</gene>
<evidence type="ECO:0000256" key="3">
    <source>
        <dbReference type="SAM" id="MobiDB-lite"/>
    </source>
</evidence>
<dbReference type="Gene3D" id="1.10.530.10">
    <property type="match status" value="1"/>
</dbReference>
<evidence type="ECO:0000313" key="7">
    <source>
        <dbReference type="Proteomes" id="UP001162834"/>
    </source>
</evidence>
<feature type="chain" id="PRO_5038587823" description="Resuscitation-promoting factor core lysozyme-like domain-containing protein" evidence="4">
    <location>
        <begin position="25"/>
        <end position="198"/>
    </location>
</feature>
<proteinExistence type="inferred from homology"/>
<evidence type="ECO:0000313" key="6">
    <source>
        <dbReference type="EMBL" id="UGS36206.1"/>
    </source>
</evidence>
<dbReference type="CDD" id="cd13925">
    <property type="entry name" value="RPF"/>
    <property type="match status" value="1"/>
</dbReference>